<dbReference type="InterPro" id="IPR007867">
    <property type="entry name" value="GMC_OxRtase_C"/>
</dbReference>
<sequence>MADVEAGNPQYWHDGGNGNFGWRPDCPSRKEIRVPGVIHESSTLYMGPGSEPHAAVDENYRPYGCQNIYVTEAGLFPSAGSWNPTLTMCGFAQDLARKVAELDSYFFTGLKCISEDEMNIP</sequence>
<proteinExistence type="inferred from homology"/>
<name>A0A0W0FJW9_MONRR</name>
<evidence type="ECO:0000259" key="6">
    <source>
        <dbReference type="Pfam" id="PF05199"/>
    </source>
</evidence>
<reference evidence="7 8" key="1">
    <citation type="submission" date="2015-12" db="EMBL/GenBank/DDBJ databases">
        <title>Draft genome sequence of Moniliophthora roreri, the causal agent of frosty pod rot of cacao.</title>
        <authorList>
            <person name="Aime M.C."/>
            <person name="Diaz-Valderrama J.R."/>
            <person name="Kijpornyongpan T."/>
            <person name="Phillips-Mora W."/>
        </authorList>
    </citation>
    <scope>NUCLEOTIDE SEQUENCE [LARGE SCALE GENOMIC DNA]</scope>
    <source>
        <strain evidence="7 8">MCA 2952</strain>
    </source>
</reference>
<dbReference type="GO" id="GO:0016614">
    <property type="term" value="F:oxidoreductase activity, acting on CH-OH group of donors"/>
    <property type="evidence" value="ECO:0007669"/>
    <property type="project" value="InterPro"/>
</dbReference>
<keyword evidence="5" id="KW-0560">Oxidoreductase</keyword>
<evidence type="ECO:0000256" key="3">
    <source>
        <dbReference type="ARBA" id="ARBA00022630"/>
    </source>
</evidence>
<evidence type="ECO:0000256" key="1">
    <source>
        <dbReference type="ARBA" id="ARBA00001974"/>
    </source>
</evidence>
<dbReference type="EMBL" id="LATX01001892">
    <property type="protein sequence ID" value="KTB36638.1"/>
    <property type="molecule type" value="Genomic_DNA"/>
</dbReference>
<comment type="caution">
    <text evidence="7">The sequence shown here is derived from an EMBL/GenBank/DDBJ whole genome shotgun (WGS) entry which is preliminary data.</text>
</comment>
<evidence type="ECO:0000256" key="2">
    <source>
        <dbReference type="ARBA" id="ARBA00010790"/>
    </source>
</evidence>
<dbReference type="PANTHER" id="PTHR42784:SF1">
    <property type="entry name" value="PYRANOSE 2-OXIDASE"/>
    <property type="match status" value="1"/>
</dbReference>
<comment type="cofactor">
    <cofactor evidence="1">
        <name>FAD</name>
        <dbReference type="ChEBI" id="CHEBI:57692"/>
    </cofactor>
</comment>
<evidence type="ECO:0000313" key="7">
    <source>
        <dbReference type="EMBL" id="KTB36638.1"/>
    </source>
</evidence>
<evidence type="ECO:0000313" key="8">
    <source>
        <dbReference type="Proteomes" id="UP000054988"/>
    </source>
</evidence>
<dbReference type="Proteomes" id="UP000054988">
    <property type="component" value="Unassembled WGS sequence"/>
</dbReference>
<dbReference type="InterPro" id="IPR051473">
    <property type="entry name" value="P2Ox-like"/>
</dbReference>
<evidence type="ECO:0000256" key="5">
    <source>
        <dbReference type="ARBA" id="ARBA00023002"/>
    </source>
</evidence>
<feature type="domain" description="Glucose-methanol-choline oxidoreductase C-terminal" evidence="6">
    <location>
        <begin position="36"/>
        <end position="92"/>
    </location>
</feature>
<keyword evidence="4" id="KW-0274">FAD</keyword>
<dbReference type="InterPro" id="IPR036188">
    <property type="entry name" value="FAD/NAD-bd_sf"/>
</dbReference>
<organism evidence="7 8">
    <name type="scientific">Moniliophthora roreri</name>
    <name type="common">Frosty pod rot fungus</name>
    <name type="synonym">Monilia roreri</name>
    <dbReference type="NCBI Taxonomy" id="221103"/>
    <lineage>
        <taxon>Eukaryota</taxon>
        <taxon>Fungi</taxon>
        <taxon>Dikarya</taxon>
        <taxon>Basidiomycota</taxon>
        <taxon>Agaricomycotina</taxon>
        <taxon>Agaricomycetes</taxon>
        <taxon>Agaricomycetidae</taxon>
        <taxon>Agaricales</taxon>
        <taxon>Marasmiineae</taxon>
        <taxon>Marasmiaceae</taxon>
        <taxon>Moniliophthora</taxon>
    </lineage>
</organism>
<dbReference type="PANTHER" id="PTHR42784">
    <property type="entry name" value="PYRANOSE 2-OXIDASE"/>
    <property type="match status" value="1"/>
</dbReference>
<evidence type="ECO:0000256" key="4">
    <source>
        <dbReference type="ARBA" id="ARBA00022827"/>
    </source>
</evidence>
<dbReference type="AlphaFoldDB" id="A0A0W0FJW9"/>
<comment type="similarity">
    <text evidence="2">Belongs to the GMC oxidoreductase family.</text>
</comment>
<dbReference type="SUPFAM" id="SSF51905">
    <property type="entry name" value="FAD/NAD(P)-binding domain"/>
    <property type="match status" value="1"/>
</dbReference>
<accession>A0A0W0FJW9</accession>
<dbReference type="Gene3D" id="3.50.50.60">
    <property type="entry name" value="FAD/NAD(P)-binding domain"/>
    <property type="match status" value="1"/>
</dbReference>
<dbReference type="Pfam" id="PF05199">
    <property type="entry name" value="GMC_oxred_C"/>
    <property type="match status" value="1"/>
</dbReference>
<keyword evidence="3" id="KW-0285">Flavoprotein</keyword>
<protein>
    <recommendedName>
        <fullName evidence="6">Glucose-methanol-choline oxidoreductase C-terminal domain-containing protein</fullName>
    </recommendedName>
</protein>
<gene>
    <name evidence="7" type="ORF">WG66_10849</name>
</gene>